<name>A0ABV0NT16_9TELE</name>
<dbReference type="PANTHER" id="PTHR12215">
    <property type="entry name" value="PHOSPHOPANTETHEINE TRANSFERASE"/>
    <property type="match status" value="1"/>
</dbReference>
<evidence type="ECO:0000256" key="1">
    <source>
        <dbReference type="ARBA" id="ARBA00013172"/>
    </source>
</evidence>
<dbReference type="InterPro" id="IPR050559">
    <property type="entry name" value="P-Pant_transferase_sf"/>
</dbReference>
<dbReference type="EMBL" id="JAHRIO010050474">
    <property type="protein sequence ID" value="MEQ2174560.1"/>
    <property type="molecule type" value="Genomic_DNA"/>
</dbReference>
<proteinExistence type="predicted"/>
<protein>
    <recommendedName>
        <fullName evidence="1">holo-[acyl-carrier-protein] synthase</fullName>
        <ecNumber evidence="1">2.7.8.7</ecNumber>
    </recommendedName>
</protein>
<dbReference type="Gene3D" id="3.90.470.20">
    <property type="entry name" value="4'-phosphopantetheinyl transferase domain"/>
    <property type="match status" value="1"/>
</dbReference>
<evidence type="ECO:0000256" key="2">
    <source>
        <dbReference type="ARBA" id="ARBA00022679"/>
    </source>
</evidence>
<feature type="region of interest" description="Disordered" evidence="3">
    <location>
        <begin position="194"/>
        <end position="236"/>
    </location>
</feature>
<evidence type="ECO:0000313" key="5">
    <source>
        <dbReference type="EMBL" id="MEQ2174560.1"/>
    </source>
</evidence>
<reference evidence="5 6" key="1">
    <citation type="submission" date="2021-06" db="EMBL/GenBank/DDBJ databases">
        <authorList>
            <person name="Palmer J.M."/>
        </authorList>
    </citation>
    <scope>NUCLEOTIDE SEQUENCE [LARGE SCALE GENOMIC DNA]</scope>
    <source>
        <strain evidence="5 6">GA_2019</strain>
        <tissue evidence="5">Muscle</tissue>
    </source>
</reference>
<dbReference type="InterPro" id="IPR037143">
    <property type="entry name" value="4-PPantetheinyl_Trfase_dom_sf"/>
</dbReference>
<gene>
    <name evidence="5" type="ORF">GOODEAATRI_009097</name>
</gene>
<dbReference type="Pfam" id="PF22624">
    <property type="entry name" value="AASDHPPT_N"/>
    <property type="match status" value="1"/>
</dbReference>
<dbReference type="SUPFAM" id="SSF56214">
    <property type="entry name" value="4'-phosphopantetheinyl transferase"/>
    <property type="match status" value="1"/>
</dbReference>
<dbReference type="PANTHER" id="PTHR12215:SF10">
    <property type="entry name" value="L-AMINOADIPATE-SEMIALDEHYDE DEHYDROGENASE-PHOSPHOPANTETHEINYL TRANSFERASE"/>
    <property type="match status" value="1"/>
</dbReference>
<comment type="caution">
    <text evidence="5">The sequence shown here is derived from an EMBL/GenBank/DDBJ whole genome shotgun (WGS) entry which is preliminary data.</text>
</comment>
<evidence type="ECO:0000256" key="3">
    <source>
        <dbReference type="SAM" id="MobiDB-lite"/>
    </source>
</evidence>
<organism evidence="5 6">
    <name type="scientific">Goodea atripinnis</name>
    <dbReference type="NCBI Taxonomy" id="208336"/>
    <lineage>
        <taxon>Eukaryota</taxon>
        <taxon>Metazoa</taxon>
        <taxon>Chordata</taxon>
        <taxon>Craniata</taxon>
        <taxon>Vertebrata</taxon>
        <taxon>Euteleostomi</taxon>
        <taxon>Actinopterygii</taxon>
        <taxon>Neopterygii</taxon>
        <taxon>Teleostei</taxon>
        <taxon>Neoteleostei</taxon>
        <taxon>Acanthomorphata</taxon>
        <taxon>Ovalentaria</taxon>
        <taxon>Atherinomorphae</taxon>
        <taxon>Cyprinodontiformes</taxon>
        <taxon>Goodeidae</taxon>
        <taxon>Goodea</taxon>
    </lineage>
</organism>
<evidence type="ECO:0000313" key="6">
    <source>
        <dbReference type="Proteomes" id="UP001476798"/>
    </source>
</evidence>
<dbReference type="InterPro" id="IPR055066">
    <property type="entry name" value="AASDHPPT_N"/>
</dbReference>
<sequence length="236" mass="26403">MGSVRWAFRCGSWTPSRSDWLFAARCVQREEKDRIGQFVFAKDAKSAMAGRLLLRKFVCERMGIPWSQIRLERSLRGKPYLVAPLQVTTSSDPSWSFNLSHQGDYAVLAAQQELQVGVDVMKTTMPVPQVFHKVSLLSNKRMHWPSSLKLRSRQQLRPGVFPHHDSSVYCARVEHYPISRLGAPAACRVLPPLDPEGELHQGHRHRSGFQPAEGGVSPVTRTAHTGLGAVPDQDAS</sequence>
<dbReference type="Proteomes" id="UP001476798">
    <property type="component" value="Unassembled WGS sequence"/>
</dbReference>
<keyword evidence="2" id="KW-0808">Transferase</keyword>
<accession>A0ABV0NT16</accession>
<keyword evidence="6" id="KW-1185">Reference proteome</keyword>
<dbReference type="EC" id="2.7.8.7" evidence="1"/>
<evidence type="ECO:0000259" key="4">
    <source>
        <dbReference type="Pfam" id="PF22624"/>
    </source>
</evidence>
<feature type="domain" description="4'-phosphopantetheinyl transferase N-terminal" evidence="4">
    <location>
        <begin position="12"/>
        <end position="112"/>
    </location>
</feature>